<dbReference type="EMBL" id="BGPR01158575">
    <property type="protein sequence ID" value="GBL86958.1"/>
    <property type="molecule type" value="Genomic_DNA"/>
</dbReference>
<feature type="non-terminal residue" evidence="4">
    <location>
        <position position="1"/>
    </location>
</feature>
<dbReference type="CDD" id="cd01763">
    <property type="entry name" value="Ubl_SUMO_like"/>
    <property type="match status" value="1"/>
</dbReference>
<dbReference type="SUPFAM" id="SSF54236">
    <property type="entry name" value="Ubiquitin-like"/>
    <property type="match status" value="1"/>
</dbReference>
<comment type="caution">
    <text evidence="4">The sequence shown here is derived from an EMBL/GenBank/DDBJ whole genome shotgun (WGS) entry which is preliminary data.</text>
</comment>
<protein>
    <recommendedName>
        <fullName evidence="3">Rad60/SUMO-like domain-containing protein</fullName>
    </recommendedName>
</protein>
<dbReference type="PANTHER" id="PTHR47187:SF1">
    <property type="entry name" value="NFATC2-INTERACTING PROTEIN"/>
    <property type="match status" value="1"/>
</dbReference>
<dbReference type="InterPro" id="IPR052324">
    <property type="entry name" value="NFATC2-Int_DNA_Repair"/>
</dbReference>
<evidence type="ECO:0000313" key="4">
    <source>
        <dbReference type="EMBL" id="GBL86958.1"/>
    </source>
</evidence>
<gene>
    <name evidence="4" type="ORF">AVEN_42094_1</name>
</gene>
<sequence>CVPYKPAEEMQDDADSHKILIKMQSNDSKKKIDIYAHKLEKFQDIMERYANFRSLPLKDLKFEFDGEKISGSDTPDDLDMESGSCVDVKVIGGSLKPTQPTVAFVDLEKEEPQHKMLDICVLD</sequence>
<evidence type="ECO:0000256" key="1">
    <source>
        <dbReference type="ARBA" id="ARBA00004123"/>
    </source>
</evidence>
<evidence type="ECO:0000256" key="2">
    <source>
        <dbReference type="ARBA" id="ARBA00023242"/>
    </source>
</evidence>
<comment type="subcellular location">
    <subcellularLocation>
        <location evidence="1">Nucleus</location>
    </subcellularLocation>
</comment>
<dbReference type="GO" id="GO:0005634">
    <property type="term" value="C:nucleus"/>
    <property type="evidence" value="ECO:0007669"/>
    <property type="project" value="UniProtKB-SubCell"/>
</dbReference>
<dbReference type="AlphaFoldDB" id="A0A4Y2B4N6"/>
<keyword evidence="5" id="KW-1185">Reference proteome</keyword>
<dbReference type="InterPro" id="IPR029071">
    <property type="entry name" value="Ubiquitin-like_domsf"/>
</dbReference>
<dbReference type="Gene3D" id="3.10.20.90">
    <property type="entry name" value="Phosphatidylinositol 3-kinase Catalytic Subunit, Chain A, domain 1"/>
    <property type="match status" value="1"/>
</dbReference>
<dbReference type="Proteomes" id="UP000499080">
    <property type="component" value="Unassembled WGS sequence"/>
</dbReference>
<dbReference type="PANTHER" id="PTHR47187">
    <property type="entry name" value="NFATC2-INTERACTING PROTEIN"/>
    <property type="match status" value="1"/>
</dbReference>
<reference evidence="4 5" key="1">
    <citation type="journal article" date="2019" name="Sci. Rep.">
        <title>Orb-weaving spider Araneus ventricosus genome elucidates the spidroin gene catalogue.</title>
        <authorList>
            <person name="Kono N."/>
            <person name="Nakamura H."/>
            <person name="Ohtoshi R."/>
            <person name="Moran D.A.P."/>
            <person name="Shinohara A."/>
            <person name="Yoshida Y."/>
            <person name="Fujiwara M."/>
            <person name="Mori M."/>
            <person name="Tomita M."/>
            <person name="Arakawa K."/>
        </authorList>
    </citation>
    <scope>NUCLEOTIDE SEQUENCE [LARGE SCALE GENOMIC DNA]</scope>
</reference>
<dbReference type="OrthoDB" id="442921at2759"/>
<evidence type="ECO:0000313" key="5">
    <source>
        <dbReference type="Proteomes" id="UP000499080"/>
    </source>
</evidence>
<evidence type="ECO:0000259" key="3">
    <source>
        <dbReference type="Pfam" id="PF11976"/>
    </source>
</evidence>
<organism evidence="4 5">
    <name type="scientific">Araneus ventricosus</name>
    <name type="common">Orbweaver spider</name>
    <name type="synonym">Epeira ventricosa</name>
    <dbReference type="NCBI Taxonomy" id="182803"/>
    <lineage>
        <taxon>Eukaryota</taxon>
        <taxon>Metazoa</taxon>
        <taxon>Ecdysozoa</taxon>
        <taxon>Arthropoda</taxon>
        <taxon>Chelicerata</taxon>
        <taxon>Arachnida</taxon>
        <taxon>Araneae</taxon>
        <taxon>Araneomorphae</taxon>
        <taxon>Entelegynae</taxon>
        <taxon>Araneoidea</taxon>
        <taxon>Araneidae</taxon>
        <taxon>Araneus</taxon>
    </lineage>
</organism>
<dbReference type="Pfam" id="PF11976">
    <property type="entry name" value="Rad60-SLD"/>
    <property type="match status" value="1"/>
</dbReference>
<keyword evidence="2" id="KW-0539">Nucleus</keyword>
<name>A0A4Y2B4N6_ARAVE</name>
<accession>A0A4Y2B4N6</accession>
<dbReference type="GO" id="GO:0045944">
    <property type="term" value="P:positive regulation of transcription by RNA polymerase II"/>
    <property type="evidence" value="ECO:0007669"/>
    <property type="project" value="TreeGrafter"/>
</dbReference>
<dbReference type="InterPro" id="IPR022617">
    <property type="entry name" value="Rad60/SUMO-like_dom"/>
</dbReference>
<feature type="domain" description="Rad60/SUMO-like" evidence="3">
    <location>
        <begin position="19"/>
        <end position="90"/>
    </location>
</feature>
<proteinExistence type="predicted"/>